<accession>A0A1T4Y7I0</accession>
<name>A0A1T4Y7I0_9BACT</name>
<dbReference type="RefSeq" id="WP_078718404.1">
    <property type="nucleotide sequence ID" value="NZ_FUYC01000035.1"/>
</dbReference>
<proteinExistence type="predicted"/>
<protein>
    <submittedName>
        <fullName evidence="1">Uncharacterized protein</fullName>
    </submittedName>
</protein>
<evidence type="ECO:0000313" key="2">
    <source>
        <dbReference type="Proteomes" id="UP000190027"/>
    </source>
</evidence>
<keyword evidence="2" id="KW-1185">Reference proteome</keyword>
<evidence type="ECO:0000313" key="1">
    <source>
        <dbReference type="EMBL" id="SKA97676.1"/>
    </source>
</evidence>
<sequence length="127" mass="13713">MSPSIAGIGQRAVGEYARNIAHENHESSSRAGEIPGRTRVRTRTFGLKLGGFGVTYTTEDVQLEPSTPARDTFNANLETAGLRQHMVREAADQTISQSMPPQRRAALRAYSQAHNPGPTARTLLGVA</sequence>
<dbReference type="Proteomes" id="UP000190027">
    <property type="component" value="Unassembled WGS sequence"/>
</dbReference>
<organism evidence="1 2">
    <name type="scientific">Paucidesulfovibrio gracilis DSM 16080</name>
    <dbReference type="NCBI Taxonomy" id="1121449"/>
    <lineage>
        <taxon>Bacteria</taxon>
        <taxon>Pseudomonadati</taxon>
        <taxon>Thermodesulfobacteriota</taxon>
        <taxon>Desulfovibrionia</taxon>
        <taxon>Desulfovibrionales</taxon>
        <taxon>Desulfovibrionaceae</taxon>
        <taxon>Paucidesulfovibrio</taxon>
    </lineage>
</organism>
<dbReference type="EMBL" id="FUYC01000035">
    <property type="protein sequence ID" value="SKA97676.1"/>
    <property type="molecule type" value="Genomic_DNA"/>
</dbReference>
<gene>
    <name evidence="1" type="ORF">SAMN02745704_02864</name>
</gene>
<dbReference type="AlphaFoldDB" id="A0A1T4Y7I0"/>
<reference evidence="1 2" key="1">
    <citation type="submission" date="2017-02" db="EMBL/GenBank/DDBJ databases">
        <authorList>
            <person name="Peterson S.W."/>
        </authorList>
    </citation>
    <scope>NUCLEOTIDE SEQUENCE [LARGE SCALE GENOMIC DNA]</scope>
    <source>
        <strain evidence="1 2">DSM 16080</strain>
    </source>
</reference>
<dbReference type="STRING" id="1121449.SAMN02745704_02864"/>
<dbReference type="OrthoDB" id="5456720at2"/>